<evidence type="ECO:0000259" key="5">
    <source>
        <dbReference type="PROSITE" id="PS50862"/>
    </source>
</evidence>
<dbReference type="GO" id="GO:0004824">
    <property type="term" value="F:lysine-tRNA ligase activity"/>
    <property type="evidence" value="ECO:0007669"/>
    <property type="project" value="InterPro"/>
</dbReference>
<dbReference type="InterPro" id="IPR004364">
    <property type="entry name" value="Aa-tRNA-synt_II"/>
</dbReference>
<keyword evidence="6" id="KW-0808">Transferase</keyword>
<evidence type="ECO:0000313" key="6">
    <source>
        <dbReference type="EMBL" id="CUS41636.1"/>
    </source>
</evidence>
<dbReference type="Gene3D" id="3.30.930.10">
    <property type="entry name" value="Bira Bifunctional Protein, Domain 2"/>
    <property type="match status" value="1"/>
</dbReference>
<dbReference type="AlphaFoldDB" id="A0A170PLP8"/>
<dbReference type="EMBL" id="CZQC01000049">
    <property type="protein sequence ID" value="CUS41636.1"/>
    <property type="molecule type" value="Genomic_DNA"/>
</dbReference>
<dbReference type="GO" id="GO:0000049">
    <property type="term" value="F:tRNA binding"/>
    <property type="evidence" value="ECO:0007669"/>
    <property type="project" value="TreeGrafter"/>
</dbReference>
<evidence type="ECO:0000256" key="3">
    <source>
        <dbReference type="ARBA" id="ARBA00022741"/>
    </source>
</evidence>
<accession>A0A170PLP8</accession>
<dbReference type="GO" id="GO:0006430">
    <property type="term" value="P:lysyl-tRNA aminoacylation"/>
    <property type="evidence" value="ECO:0007669"/>
    <property type="project" value="InterPro"/>
</dbReference>
<keyword evidence="2" id="KW-0436">Ligase</keyword>
<evidence type="ECO:0000256" key="2">
    <source>
        <dbReference type="ARBA" id="ARBA00022598"/>
    </source>
</evidence>
<feature type="domain" description="Aminoacyl-transfer RNA synthetases class-II family profile" evidence="5">
    <location>
        <begin position="16"/>
        <end position="300"/>
    </location>
</feature>
<keyword evidence="4" id="KW-0067">ATP-binding</keyword>
<dbReference type="FunFam" id="3.30.930.10:FF:000017">
    <property type="entry name" value="Elongation factor P--(R)-beta-lysine ligase"/>
    <property type="match status" value="1"/>
</dbReference>
<dbReference type="NCBIfam" id="TIGR00462">
    <property type="entry name" value="genX"/>
    <property type="match status" value="1"/>
</dbReference>
<keyword evidence="6" id="KW-0251">Elongation factor</keyword>
<dbReference type="InterPro" id="IPR045864">
    <property type="entry name" value="aa-tRNA-synth_II/BPL/LPL"/>
</dbReference>
<dbReference type="InterPro" id="IPR018149">
    <property type="entry name" value="Lys-tRNA-synth_II_C"/>
</dbReference>
<dbReference type="InterPro" id="IPR006195">
    <property type="entry name" value="aa-tRNA-synth_II"/>
</dbReference>
<name>A0A170PLP8_9ZZZZ</name>
<protein>
    <submittedName>
        <fullName evidence="6">Translation elongation factor P Lys34:lysine transferase</fullName>
    </submittedName>
</protein>
<dbReference type="GO" id="GO:0003746">
    <property type="term" value="F:translation elongation factor activity"/>
    <property type="evidence" value="ECO:0007669"/>
    <property type="project" value="UniProtKB-KW"/>
</dbReference>
<dbReference type="PANTHER" id="PTHR42918">
    <property type="entry name" value="LYSYL-TRNA SYNTHETASE"/>
    <property type="match status" value="1"/>
</dbReference>
<gene>
    <name evidence="6" type="ORF">MGWOODY_Tha1710</name>
</gene>
<dbReference type="PANTHER" id="PTHR42918:SF6">
    <property type="entry name" value="ELONGATION FACTOR P--(R)-BETA-LYSINE LIGASE"/>
    <property type="match status" value="1"/>
</dbReference>
<evidence type="ECO:0000256" key="4">
    <source>
        <dbReference type="ARBA" id="ARBA00022840"/>
    </source>
</evidence>
<dbReference type="GO" id="GO:0005524">
    <property type="term" value="F:ATP binding"/>
    <property type="evidence" value="ECO:0007669"/>
    <property type="project" value="UniProtKB-KW"/>
</dbReference>
<keyword evidence="3" id="KW-0547">Nucleotide-binding</keyword>
<evidence type="ECO:0000256" key="1">
    <source>
        <dbReference type="ARBA" id="ARBA00011738"/>
    </source>
</evidence>
<dbReference type="NCBIfam" id="NF006828">
    <property type="entry name" value="PRK09350.1"/>
    <property type="match status" value="1"/>
</dbReference>
<dbReference type="GO" id="GO:0016740">
    <property type="term" value="F:transferase activity"/>
    <property type="evidence" value="ECO:0007669"/>
    <property type="project" value="UniProtKB-KW"/>
</dbReference>
<organism evidence="6">
    <name type="scientific">hydrothermal vent metagenome</name>
    <dbReference type="NCBI Taxonomy" id="652676"/>
    <lineage>
        <taxon>unclassified sequences</taxon>
        <taxon>metagenomes</taxon>
        <taxon>ecological metagenomes</taxon>
    </lineage>
</organism>
<dbReference type="InterPro" id="IPR004525">
    <property type="entry name" value="EpmA"/>
</dbReference>
<reference evidence="6" key="1">
    <citation type="submission" date="2015-10" db="EMBL/GenBank/DDBJ databases">
        <authorList>
            <person name="Gilbert D.G."/>
        </authorList>
    </citation>
    <scope>NUCLEOTIDE SEQUENCE</scope>
</reference>
<keyword evidence="6" id="KW-0648">Protein biosynthesis</keyword>
<dbReference type="Pfam" id="PF00152">
    <property type="entry name" value="tRNA-synt_2"/>
    <property type="match status" value="1"/>
</dbReference>
<proteinExistence type="predicted"/>
<dbReference type="PROSITE" id="PS50862">
    <property type="entry name" value="AA_TRNA_LIGASE_II"/>
    <property type="match status" value="1"/>
</dbReference>
<comment type="subunit">
    <text evidence="1">Homodimer.</text>
</comment>
<dbReference type="GO" id="GO:0005829">
    <property type="term" value="C:cytosol"/>
    <property type="evidence" value="ECO:0007669"/>
    <property type="project" value="TreeGrafter"/>
</dbReference>
<sequence length="319" mass="35769">MTLWQPSASRTALLARQSLYQTIRRYFAEQGVLEVDTPILGQAPVSDPNIDVMSIDLVHTDTRRYLHTSPEYAMKRLLCAGSGDIYQICKVFRAGEAGQRHNPEFTMLEWYRLGWSLSQLMDEVATIVHQSLETRWPTLPVLHFSYAEAMQRFVDIDVHRATDSELAVIGTTLAGQDLGLSRDGWLDIIMSHQVEPALPSDTLVFINDFPASQAALAQVTTNVDGIPVAQRFELFFNGTELANGYFELTDPVEQRQRFQQERERGTLDLARPLDENLLAALASGLPSCVGVAMGLDRLLMHQQQASSIAEVLSFDWTRA</sequence>
<dbReference type="SUPFAM" id="SSF55681">
    <property type="entry name" value="Class II aaRS and biotin synthetases"/>
    <property type="match status" value="1"/>
</dbReference>
<dbReference type="PRINTS" id="PR00982">
    <property type="entry name" value="TRNASYNTHLYS"/>
</dbReference>